<name>A0A843VLI8_COLES</name>
<accession>A0A843VLI8</accession>
<keyword evidence="3" id="KW-0732">Signal</keyword>
<evidence type="ECO:0008006" key="6">
    <source>
        <dbReference type="Google" id="ProtNLM"/>
    </source>
</evidence>
<dbReference type="FunFam" id="3.40.720.10:FF:000011">
    <property type="entry name" value="Non-specific phospholipase C1"/>
    <property type="match status" value="1"/>
</dbReference>
<reference evidence="4" key="1">
    <citation type="submission" date="2017-07" db="EMBL/GenBank/DDBJ databases">
        <title>Taro Niue Genome Assembly and Annotation.</title>
        <authorList>
            <person name="Atibalentja N."/>
            <person name="Keating K."/>
            <person name="Fields C.J."/>
        </authorList>
    </citation>
    <scope>NUCLEOTIDE SEQUENCE</scope>
    <source>
        <strain evidence="4">Niue_2</strain>
        <tissue evidence="4">Leaf</tissue>
    </source>
</reference>
<organism evidence="4 5">
    <name type="scientific">Colocasia esculenta</name>
    <name type="common">Wild taro</name>
    <name type="synonym">Arum esculentum</name>
    <dbReference type="NCBI Taxonomy" id="4460"/>
    <lineage>
        <taxon>Eukaryota</taxon>
        <taxon>Viridiplantae</taxon>
        <taxon>Streptophyta</taxon>
        <taxon>Embryophyta</taxon>
        <taxon>Tracheophyta</taxon>
        <taxon>Spermatophyta</taxon>
        <taxon>Magnoliopsida</taxon>
        <taxon>Liliopsida</taxon>
        <taxon>Araceae</taxon>
        <taxon>Aroideae</taxon>
        <taxon>Colocasieae</taxon>
        <taxon>Colocasia</taxon>
    </lineage>
</organism>
<keyword evidence="5" id="KW-1185">Reference proteome</keyword>
<dbReference type="Proteomes" id="UP000652761">
    <property type="component" value="Unassembled WGS sequence"/>
</dbReference>
<evidence type="ECO:0000313" key="4">
    <source>
        <dbReference type="EMBL" id="MQL95247.1"/>
    </source>
</evidence>
<evidence type="ECO:0000313" key="5">
    <source>
        <dbReference type="Proteomes" id="UP000652761"/>
    </source>
</evidence>
<dbReference type="GO" id="GO:0009395">
    <property type="term" value="P:phospholipid catabolic process"/>
    <property type="evidence" value="ECO:0007669"/>
    <property type="project" value="TreeGrafter"/>
</dbReference>
<dbReference type="InterPro" id="IPR007312">
    <property type="entry name" value="Phosphoesterase"/>
</dbReference>
<dbReference type="AlphaFoldDB" id="A0A843VLI8"/>
<evidence type="ECO:0000256" key="2">
    <source>
        <dbReference type="ARBA" id="ARBA00022801"/>
    </source>
</evidence>
<protein>
    <recommendedName>
        <fullName evidence="6">Non-specific phospholipase C6</fullName>
    </recommendedName>
</protein>
<dbReference type="GO" id="GO:0042578">
    <property type="term" value="F:phosphoric ester hydrolase activity"/>
    <property type="evidence" value="ECO:0007669"/>
    <property type="project" value="UniProtKB-ARBA"/>
</dbReference>
<feature type="chain" id="PRO_5032344977" description="Non-specific phospholipase C6" evidence="3">
    <location>
        <begin position="29"/>
        <end position="530"/>
    </location>
</feature>
<dbReference type="PANTHER" id="PTHR31956">
    <property type="entry name" value="NON-SPECIFIC PHOSPHOLIPASE C4-RELATED"/>
    <property type="match status" value="1"/>
</dbReference>
<dbReference type="InterPro" id="IPR017850">
    <property type="entry name" value="Alkaline_phosphatase_core_sf"/>
</dbReference>
<keyword evidence="2" id="KW-0378">Hydrolase</keyword>
<feature type="signal peptide" evidence="3">
    <location>
        <begin position="1"/>
        <end position="28"/>
    </location>
</feature>
<evidence type="ECO:0000256" key="1">
    <source>
        <dbReference type="ARBA" id="ARBA00009717"/>
    </source>
</evidence>
<proteinExistence type="inferred from homology"/>
<gene>
    <name evidence="4" type="ORF">Taro_027914</name>
</gene>
<dbReference type="Gene3D" id="3.40.720.10">
    <property type="entry name" value="Alkaline Phosphatase, subunit A"/>
    <property type="match status" value="2"/>
</dbReference>
<comment type="caution">
    <text evidence="4">The sequence shown here is derived from an EMBL/GenBank/DDBJ whole genome shotgun (WGS) entry which is preliminary data.</text>
</comment>
<dbReference type="EMBL" id="NMUH01001772">
    <property type="protein sequence ID" value="MQL95247.1"/>
    <property type="molecule type" value="Genomic_DNA"/>
</dbReference>
<sequence>MARTRARPHLPLLSSLVLLLLTTAGSHGAQQPIKNVVVLVLENRSFDHMLGWMKRSVNPAINGLTGAECNRVTATDPSSPPVCVSDDAQFVVSDPGHSFEAVLEQVFGSTGSLSGAGVPRVPSMSGFVQQASTVSPNLTRAVMRAFRPEKLPVYAALVREFAVFDRWFSSIPGPTQPNRLFVYSATSHGATSHVKTDMARGYPQRSIFDSLYDAGLDFGIYAESIPSTLFFRNLRKLKYAFKFHRFGAFKEHARQGRLRSLSVVEPRYFDLLGEEADDDHPAHDVANGQRLVKEVYEALRGSPQWNQSLLIITYDEHGGFFDHVATPYRGVPSPDGIRGPAPFHFAFDRLGVRVPTIMVSPWIKKGMVVSRANGPTGTSEYEHSSIPATIRRLFDLNSPFLTRRDAWAGTFEHVVAGLASPRTDCPEFLPDVESLRQENAREDVLLSEFQSELLQLAADLHGDEELSKYLGEAGKNMTVKEASDYVSNSFFSFLQVGQQALSKGVDEDAVVNVGSSLATKHTAPRTTIHL</sequence>
<dbReference type="PANTHER" id="PTHR31956:SF2">
    <property type="entry name" value="NON-SPECIFIC PHOSPHOLIPASE C6"/>
    <property type="match status" value="1"/>
</dbReference>
<dbReference type="SUPFAM" id="SSF53649">
    <property type="entry name" value="Alkaline phosphatase-like"/>
    <property type="match status" value="1"/>
</dbReference>
<comment type="similarity">
    <text evidence="1">Belongs to the bacterial phospholipase C family.</text>
</comment>
<evidence type="ECO:0000256" key="3">
    <source>
        <dbReference type="SAM" id="SignalP"/>
    </source>
</evidence>
<dbReference type="Pfam" id="PF04185">
    <property type="entry name" value="Phosphoesterase"/>
    <property type="match status" value="1"/>
</dbReference>
<dbReference type="OrthoDB" id="5135119at2759"/>